<dbReference type="InterPro" id="IPR050680">
    <property type="entry name" value="YpeA/RimI_acetyltransf"/>
</dbReference>
<evidence type="ECO:0000256" key="1">
    <source>
        <dbReference type="ARBA" id="ARBA00022679"/>
    </source>
</evidence>
<dbReference type="SUPFAM" id="SSF55729">
    <property type="entry name" value="Acyl-CoA N-acyltransferases (Nat)"/>
    <property type="match status" value="1"/>
</dbReference>
<dbReference type="PROSITE" id="PS51186">
    <property type="entry name" value="GNAT"/>
    <property type="match status" value="1"/>
</dbReference>
<dbReference type="AlphaFoldDB" id="A0A7C2B0P1"/>
<dbReference type="Pfam" id="PF00583">
    <property type="entry name" value="Acetyltransf_1"/>
    <property type="match status" value="1"/>
</dbReference>
<sequence>MAGHTVRLVTIERIAGRELWIQPATLHDLWPLARLQRTCFEPRQAYSLFALFALWLWPGVRLLVARVGDELVGCIVGDQRNRHARVLNLCVRPDWRRRGVGSVLLAALERECDAELYTLMVEDKNTPAQALYRRFGYVPVAEVRHYYGRNRHGVLMQKRRGERSSWQ</sequence>
<comment type="caution">
    <text evidence="3">The sequence shown here is derived from an EMBL/GenBank/DDBJ whole genome shotgun (WGS) entry which is preliminary data.</text>
</comment>
<keyword evidence="1 3" id="KW-0808">Transferase</keyword>
<gene>
    <name evidence="3" type="ORF">ENP47_02135</name>
</gene>
<dbReference type="EMBL" id="DSJL01000006">
    <property type="protein sequence ID" value="HEF64397.1"/>
    <property type="molecule type" value="Genomic_DNA"/>
</dbReference>
<dbReference type="GO" id="GO:0016747">
    <property type="term" value="F:acyltransferase activity, transferring groups other than amino-acyl groups"/>
    <property type="evidence" value="ECO:0007669"/>
    <property type="project" value="InterPro"/>
</dbReference>
<dbReference type="PANTHER" id="PTHR43420">
    <property type="entry name" value="ACETYLTRANSFERASE"/>
    <property type="match status" value="1"/>
</dbReference>
<protein>
    <submittedName>
        <fullName evidence="3">GNAT family N-acetyltransferase</fullName>
    </submittedName>
</protein>
<proteinExistence type="predicted"/>
<evidence type="ECO:0000313" key="3">
    <source>
        <dbReference type="EMBL" id="HEF64397.1"/>
    </source>
</evidence>
<dbReference type="InterPro" id="IPR016181">
    <property type="entry name" value="Acyl_CoA_acyltransferase"/>
</dbReference>
<organism evidence="3">
    <name type="scientific">Thermomicrobium roseum</name>
    <dbReference type="NCBI Taxonomy" id="500"/>
    <lineage>
        <taxon>Bacteria</taxon>
        <taxon>Pseudomonadati</taxon>
        <taxon>Thermomicrobiota</taxon>
        <taxon>Thermomicrobia</taxon>
        <taxon>Thermomicrobiales</taxon>
        <taxon>Thermomicrobiaceae</taxon>
        <taxon>Thermomicrobium</taxon>
    </lineage>
</organism>
<dbReference type="Gene3D" id="3.40.630.30">
    <property type="match status" value="1"/>
</dbReference>
<reference evidence="3" key="1">
    <citation type="journal article" date="2020" name="mSystems">
        <title>Genome- and Community-Level Interaction Insights into Carbon Utilization and Element Cycling Functions of Hydrothermarchaeota in Hydrothermal Sediment.</title>
        <authorList>
            <person name="Zhou Z."/>
            <person name="Liu Y."/>
            <person name="Xu W."/>
            <person name="Pan J."/>
            <person name="Luo Z.H."/>
            <person name="Li M."/>
        </authorList>
    </citation>
    <scope>NUCLEOTIDE SEQUENCE [LARGE SCALE GENOMIC DNA]</scope>
    <source>
        <strain evidence="3">SpSt-222</strain>
    </source>
</reference>
<keyword evidence="2" id="KW-0012">Acyltransferase</keyword>
<dbReference type="CDD" id="cd04301">
    <property type="entry name" value="NAT_SF"/>
    <property type="match status" value="1"/>
</dbReference>
<evidence type="ECO:0000256" key="2">
    <source>
        <dbReference type="ARBA" id="ARBA00023315"/>
    </source>
</evidence>
<dbReference type="InterPro" id="IPR000182">
    <property type="entry name" value="GNAT_dom"/>
</dbReference>
<accession>A0A7C2B0P1</accession>
<name>A0A7C2B0P1_THERO</name>